<dbReference type="RefSeq" id="WP_145716389.1">
    <property type="nucleotide sequence ID" value="NZ_BSPF01000131.1"/>
</dbReference>
<evidence type="ECO:0000313" key="2">
    <source>
        <dbReference type="Proteomes" id="UP000317122"/>
    </source>
</evidence>
<comment type="caution">
    <text evidence="1">The sequence shown here is derived from an EMBL/GenBank/DDBJ whole genome shotgun (WGS) entry which is preliminary data.</text>
</comment>
<dbReference type="OrthoDB" id="8105357at2"/>
<proteinExistence type="predicted"/>
<protein>
    <recommendedName>
        <fullName evidence="3">Secreted protein</fullName>
    </recommendedName>
</protein>
<keyword evidence="2" id="KW-1185">Reference proteome</keyword>
<evidence type="ECO:0008006" key="3">
    <source>
        <dbReference type="Google" id="ProtNLM"/>
    </source>
</evidence>
<dbReference type="PROSITE" id="PS51318">
    <property type="entry name" value="TAT"/>
    <property type="match status" value="1"/>
</dbReference>
<evidence type="ECO:0000313" key="1">
    <source>
        <dbReference type="EMBL" id="TWI39159.1"/>
    </source>
</evidence>
<dbReference type="AlphaFoldDB" id="A0A562P432"/>
<accession>A0A562P432</accession>
<organism evidence="1 2">
    <name type="scientific">Mesorhizobium tianshanense</name>
    <dbReference type="NCBI Taxonomy" id="39844"/>
    <lineage>
        <taxon>Bacteria</taxon>
        <taxon>Pseudomonadati</taxon>
        <taxon>Pseudomonadota</taxon>
        <taxon>Alphaproteobacteria</taxon>
        <taxon>Hyphomicrobiales</taxon>
        <taxon>Phyllobacteriaceae</taxon>
        <taxon>Mesorhizobium</taxon>
    </lineage>
</organism>
<dbReference type="EMBL" id="VLKT01000010">
    <property type="protein sequence ID" value="TWI39159.1"/>
    <property type="molecule type" value="Genomic_DNA"/>
</dbReference>
<name>A0A562P432_9HYPH</name>
<dbReference type="Proteomes" id="UP000317122">
    <property type="component" value="Unassembled WGS sequence"/>
</dbReference>
<sequence>MSNTTVRAAAEGMPAINRRRLLMGLAAASTAAAAVTVAPAAHSAAVNENSELIRLGNELPAAEAEMLAAKAAKRAVFAEWSPRWPLAPDEIIEHGCEIERTLTGAGLYRDGLKDCLRVGTANDFRWWKASIERQLASKRIKSEARRTQLRKDIKKTQRKISIAERYAAETARIREASGYEQVSERHSAATKALTSLIVAIMAQPETSMQGVMIKAQALATWKKADRVYRVLNADGFDWGSQLAASVIRMASEVAS</sequence>
<gene>
    <name evidence="1" type="ORF">IQ26_02008</name>
</gene>
<reference evidence="1 2" key="1">
    <citation type="journal article" date="2015" name="Stand. Genomic Sci.">
        <title>Genomic Encyclopedia of Bacterial and Archaeal Type Strains, Phase III: the genomes of soil and plant-associated and newly described type strains.</title>
        <authorList>
            <person name="Whitman W.B."/>
            <person name="Woyke T."/>
            <person name="Klenk H.P."/>
            <person name="Zhou Y."/>
            <person name="Lilburn T.G."/>
            <person name="Beck B.J."/>
            <person name="De Vos P."/>
            <person name="Vandamme P."/>
            <person name="Eisen J.A."/>
            <person name="Garrity G."/>
            <person name="Hugenholtz P."/>
            <person name="Kyrpides N.C."/>
        </authorList>
    </citation>
    <scope>NUCLEOTIDE SEQUENCE [LARGE SCALE GENOMIC DNA]</scope>
    <source>
        <strain evidence="1 2">CGMCC 1.2546</strain>
    </source>
</reference>
<dbReference type="InterPro" id="IPR006311">
    <property type="entry name" value="TAT_signal"/>
</dbReference>